<protein>
    <submittedName>
        <fullName evidence="3">Fatty acid desaturase</fullName>
    </submittedName>
</protein>
<comment type="caution">
    <text evidence="3">The sequence shown here is derived from an EMBL/GenBank/DDBJ whole genome shotgun (WGS) entry which is preliminary data.</text>
</comment>
<dbReference type="Proteomes" id="UP000282656">
    <property type="component" value="Unassembled WGS sequence"/>
</dbReference>
<keyword evidence="4" id="KW-1185">Reference proteome</keyword>
<evidence type="ECO:0000256" key="1">
    <source>
        <dbReference type="SAM" id="Phobius"/>
    </source>
</evidence>
<proteinExistence type="predicted"/>
<feature type="transmembrane region" description="Helical" evidence="1">
    <location>
        <begin position="238"/>
        <end position="262"/>
    </location>
</feature>
<name>A0A3A8QNZ3_9BACT</name>
<reference evidence="4" key="1">
    <citation type="submission" date="2018-09" db="EMBL/GenBank/DDBJ databases">
        <authorList>
            <person name="Livingstone P.G."/>
            <person name="Whitworth D.E."/>
        </authorList>
    </citation>
    <scope>NUCLEOTIDE SEQUENCE [LARGE SCALE GENOMIC DNA]</scope>
    <source>
        <strain evidence="4">AB047A</strain>
    </source>
</reference>
<dbReference type="GO" id="GO:0016717">
    <property type="term" value="F:oxidoreductase activity, acting on paired donors, with oxidation of a pair of donors resulting in the reduction of molecular oxygen to two molecules of water"/>
    <property type="evidence" value="ECO:0007669"/>
    <property type="project" value="TreeGrafter"/>
</dbReference>
<dbReference type="InterPro" id="IPR012171">
    <property type="entry name" value="Fatty_acid_desaturase"/>
</dbReference>
<evidence type="ECO:0000313" key="3">
    <source>
        <dbReference type="EMBL" id="RKH70383.1"/>
    </source>
</evidence>
<keyword evidence="1" id="KW-0472">Membrane</keyword>
<dbReference type="GO" id="GO:0008610">
    <property type="term" value="P:lipid biosynthetic process"/>
    <property type="evidence" value="ECO:0007669"/>
    <property type="project" value="UniProtKB-ARBA"/>
</dbReference>
<feature type="transmembrane region" description="Helical" evidence="1">
    <location>
        <begin position="194"/>
        <end position="218"/>
    </location>
</feature>
<dbReference type="Pfam" id="PF00487">
    <property type="entry name" value="FA_desaturase"/>
    <property type="match status" value="1"/>
</dbReference>
<sequence>MNRGVRQGVALGCRGEGNDLPAFRQSTRARQEVCPQMLAVPEPLSVDDSEAVTSRAFERRALTASVRQLSVVTNARGLWAVARQWLIIALSVAFVVQVDRWWAWVLAAVVISSRQHALLSLVHEASHHHLLTNRKLNDLVSDLLCAFPMNITTEGYRKEHVEHHRYVNTEKDPYWRTAQRDRAWIFPRTRRSAALVLLGDMVGFFSLSHLRIVVPWSYTGRSMGKGGPPISRAEHVRYALWLAGFITFLTLTGGWLHYLLLWSIPSLTLMMMAFRIRALVEHPFTPATPDETHETRDVEGATWLERFFIAPFNASYHLSHHLFPSVPYYHLPALHQRLKQTDLFRPGENHFQTYLGGDKSAWSFLTSASNQDIPHPLPVKD</sequence>
<keyword evidence="1" id="KW-1133">Transmembrane helix</keyword>
<dbReference type="GO" id="GO:0016020">
    <property type="term" value="C:membrane"/>
    <property type="evidence" value="ECO:0007669"/>
    <property type="project" value="TreeGrafter"/>
</dbReference>
<dbReference type="EMBL" id="RAWM01000024">
    <property type="protein sequence ID" value="RKH70383.1"/>
    <property type="molecule type" value="Genomic_DNA"/>
</dbReference>
<dbReference type="InterPro" id="IPR005804">
    <property type="entry name" value="FA_desaturase_dom"/>
</dbReference>
<accession>A0A3A8QNZ3</accession>
<keyword evidence="1" id="KW-0812">Transmembrane</keyword>
<evidence type="ECO:0000259" key="2">
    <source>
        <dbReference type="Pfam" id="PF00487"/>
    </source>
</evidence>
<feature type="domain" description="Fatty acid desaturase" evidence="2">
    <location>
        <begin position="101"/>
        <end position="341"/>
    </location>
</feature>
<dbReference type="PANTHER" id="PTHR19353:SF19">
    <property type="entry name" value="DELTA(5) FATTY ACID DESATURASE C-RELATED"/>
    <property type="match status" value="1"/>
</dbReference>
<dbReference type="OrthoDB" id="9800167at2"/>
<organism evidence="3 4">
    <name type="scientific">Corallococcus interemptor</name>
    <dbReference type="NCBI Taxonomy" id="2316720"/>
    <lineage>
        <taxon>Bacteria</taxon>
        <taxon>Pseudomonadati</taxon>
        <taxon>Myxococcota</taxon>
        <taxon>Myxococcia</taxon>
        <taxon>Myxococcales</taxon>
        <taxon>Cystobacterineae</taxon>
        <taxon>Myxococcaceae</taxon>
        <taxon>Corallococcus</taxon>
    </lineage>
</organism>
<dbReference type="CDD" id="cd03510">
    <property type="entry name" value="Rhizobitoxine-FADS-like"/>
    <property type="match status" value="1"/>
</dbReference>
<gene>
    <name evidence="3" type="ORF">D7X96_11890</name>
</gene>
<dbReference type="AlphaFoldDB" id="A0A3A8QNZ3"/>
<evidence type="ECO:0000313" key="4">
    <source>
        <dbReference type="Proteomes" id="UP000282656"/>
    </source>
</evidence>
<dbReference type="PANTHER" id="PTHR19353">
    <property type="entry name" value="FATTY ACID DESATURASE 2"/>
    <property type="match status" value="1"/>
</dbReference>